<dbReference type="PANTHER" id="PTHR19134">
    <property type="entry name" value="RECEPTOR-TYPE TYROSINE-PROTEIN PHOSPHATASE"/>
    <property type="match status" value="1"/>
</dbReference>
<dbReference type="InterPro" id="IPR036873">
    <property type="entry name" value="Rhodanese-like_dom_sf"/>
</dbReference>
<evidence type="ECO:0000259" key="6">
    <source>
        <dbReference type="PROSITE" id="PS50206"/>
    </source>
</evidence>
<dbReference type="Gene3D" id="3.40.250.10">
    <property type="entry name" value="Rhodanese-like domain"/>
    <property type="match status" value="1"/>
</dbReference>
<dbReference type="CDD" id="cd18533">
    <property type="entry name" value="PTP_fungal"/>
    <property type="match status" value="1"/>
</dbReference>
<evidence type="ECO:0000259" key="4">
    <source>
        <dbReference type="PROSITE" id="PS50055"/>
    </source>
</evidence>
<feature type="region of interest" description="Disordered" evidence="3">
    <location>
        <begin position="327"/>
        <end position="346"/>
    </location>
</feature>
<dbReference type="SMART" id="SM00404">
    <property type="entry name" value="PTPc_motif"/>
    <property type="match status" value="1"/>
</dbReference>
<organism evidence="7 8">
    <name type="scientific">Pichia kluyveri</name>
    <name type="common">Yeast</name>
    <dbReference type="NCBI Taxonomy" id="36015"/>
    <lineage>
        <taxon>Eukaryota</taxon>
        <taxon>Fungi</taxon>
        <taxon>Dikarya</taxon>
        <taxon>Ascomycota</taxon>
        <taxon>Saccharomycotina</taxon>
        <taxon>Pichiomycetes</taxon>
        <taxon>Pichiales</taxon>
        <taxon>Pichiaceae</taxon>
        <taxon>Pichia</taxon>
    </lineage>
</organism>
<evidence type="ECO:0000256" key="3">
    <source>
        <dbReference type="SAM" id="MobiDB-lite"/>
    </source>
</evidence>
<dbReference type="SUPFAM" id="SSF52821">
    <property type="entry name" value="Rhodanese/Cell cycle control phosphatase"/>
    <property type="match status" value="1"/>
</dbReference>
<feature type="domain" description="Tyrosine-protein phosphatase" evidence="4">
    <location>
        <begin position="779"/>
        <end position="1032"/>
    </location>
</feature>
<dbReference type="PANTHER" id="PTHR19134:SF561">
    <property type="entry name" value="PROTEIN TYROSINE PHOSPHATASE 36E, ISOFORM A"/>
    <property type="match status" value="1"/>
</dbReference>
<feature type="compositionally biased region" description="Polar residues" evidence="3">
    <location>
        <begin position="650"/>
        <end position="667"/>
    </location>
</feature>
<dbReference type="SUPFAM" id="SSF52799">
    <property type="entry name" value="(Phosphotyrosine protein) phosphatases II"/>
    <property type="match status" value="1"/>
</dbReference>
<evidence type="ECO:0000256" key="2">
    <source>
        <dbReference type="ARBA" id="ARBA00013064"/>
    </source>
</evidence>
<dbReference type="EC" id="3.1.3.48" evidence="2"/>
<dbReference type="Pfam" id="PF00102">
    <property type="entry name" value="Y_phosphatase"/>
    <property type="match status" value="1"/>
</dbReference>
<keyword evidence="8" id="KW-1185">Reference proteome</keyword>
<dbReference type="InterPro" id="IPR000242">
    <property type="entry name" value="PTP_cat"/>
</dbReference>
<dbReference type="GO" id="GO:0004725">
    <property type="term" value="F:protein tyrosine phosphatase activity"/>
    <property type="evidence" value="ECO:0007669"/>
    <property type="project" value="UniProtKB-EC"/>
</dbReference>
<dbReference type="InterPro" id="IPR000387">
    <property type="entry name" value="Tyr_Pase_dom"/>
</dbReference>
<dbReference type="AlphaFoldDB" id="A0AAV5R8K4"/>
<feature type="region of interest" description="Disordered" evidence="3">
    <location>
        <begin position="635"/>
        <end position="672"/>
    </location>
</feature>
<feature type="region of interest" description="Disordered" evidence="3">
    <location>
        <begin position="351"/>
        <end position="375"/>
    </location>
</feature>
<gene>
    <name evidence="7" type="ORF">DAPK24_044490</name>
</gene>
<dbReference type="PRINTS" id="PR00700">
    <property type="entry name" value="PRTYPHPHTASE"/>
</dbReference>
<dbReference type="SMART" id="SM00450">
    <property type="entry name" value="RHOD"/>
    <property type="match status" value="1"/>
</dbReference>
<dbReference type="PROSITE" id="PS50206">
    <property type="entry name" value="RHODANESE_3"/>
    <property type="match status" value="1"/>
</dbReference>
<feature type="domain" description="Tyrosine specific protein phosphatases" evidence="5">
    <location>
        <begin position="942"/>
        <end position="1023"/>
    </location>
</feature>
<dbReference type="EMBL" id="BTGB01000009">
    <property type="protein sequence ID" value="GMM47851.1"/>
    <property type="molecule type" value="Genomic_DNA"/>
</dbReference>
<dbReference type="InterPro" id="IPR001763">
    <property type="entry name" value="Rhodanese-like_dom"/>
</dbReference>
<feature type="region of interest" description="Disordered" evidence="3">
    <location>
        <begin position="587"/>
        <end position="606"/>
    </location>
</feature>
<sequence length="1078" mass="121682">MGSEFDLVEDTCFHNHSDNATDNYHKMISQNIDIPKSKDSSSINSNSQNTDSITNTITNINTNSNSNSNTNTNFNMNNNTGHSNTKTHKRGAANSLFNSDSTLVDNFSNKVTRTISENSELSSSSSSIHSSSTAISHNIQQLSSNTSPIFTSSSNSNTVPQSPALSTIMIQEESEEDEKDKFANDSLSKNLDNTNLNAMITNNSNSNYNNNSNSNNNHNTFNFFETTSTLSHHHIKNPLNTNRGLLNRSKFHGLGHRTTKSENFNTNLKKNLFSMKNIGNNYLPRRDTNQHNVTTENHEHNDSRNTSFVINNNTKSRNTLNLSLNLTPNKSYFDPPPSAPADSQNKFTFLENNDNKNTENNTSEDPNLSNHPNIFINSTPMSSEFNFSNISNTISSPMSSSFKLISPIDSTFKLNNSSNNSLPTRSSAKFKSNKIKIPENVTLLKLKDSQSFIQDFMKSIGSDKLPNLLIIDVRPFHDYCKSHISNSINICLPSTLLKRSTFTLDKCIHTLTSKEKKLFTNYYERDSKDLPSVLFYDDFVSTEDSISSSIYYLVDKFLRSSNWNSSLYILEGGFTKFDQLYNKENNDKNLKESDNNEKSSSTLSSLLHNDHSTTSVNSCLFSPISNLISPHSVTSPENFNRNNNNNELNPSSITELNTKSSNNNHASKSPIGLSRFLLPDTSNIPIFKTKNYDEVLSDVVDTSIHLANELSPSQISLLPNWLSQNIGQDLGSSELTKKFNKLQLQERERLSNTLHGHKNNPISTKDHPIISAGVELGRKNRYKDIFLYEHSRVKLENDLTPSNENFNYSTYINASYINYTRSNLNYIATQGPLDETIGDFWKIVYDNNVPIIFSLTPQSENNIEKCAPFWNPGVFQSNSVRIETELIDRVDDLKLCGITSAKCIARVFTIKVDNSDIVKKVLQVHMMSWPDFGIVICEEDILSLVSLKRYIYDKLNITDAPTLVHCSAGCGRTGSFCAIDTCIDVLLKDEVEHVIEKNDLIFEITSNFRSQRVFMVQTLRQYILIYDSIIKYLQMHHNADVNHKEVRDKNGDLLTNKGLINWEVRDPGILGKFIESYI</sequence>
<dbReference type="InterPro" id="IPR050348">
    <property type="entry name" value="Protein-Tyr_Phosphatase"/>
</dbReference>
<feature type="compositionally biased region" description="Polar residues" evidence="3">
    <location>
        <begin position="366"/>
        <end position="375"/>
    </location>
</feature>
<comment type="similarity">
    <text evidence="1">Belongs to the protein-tyrosine phosphatase family. Non-receptor class subfamily.</text>
</comment>
<dbReference type="InterPro" id="IPR029021">
    <property type="entry name" value="Prot-tyrosine_phosphatase-like"/>
</dbReference>
<dbReference type="Proteomes" id="UP001378960">
    <property type="component" value="Unassembled WGS sequence"/>
</dbReference>
<evidence type="ECO:0000313" key="8">
    <source>
        <dbReference type="Proteomes" id="UP001378960"/>
    </source>
</evidence>
<dbReference type="Pfam" id="PF00581">
    <property type="entry name" value="Rhodanese"/>
    <property type="match status" value="1"/>
</dbReference>
<dbReference type="PROSITE" id="PS50056">
    <property type="entry name" value="TYR_PHOSPHATASE_2"/>
    <property type="match status" value="1"/>
</dbReference>
<dbReference type="InterPro" id="IPR016130">
    <property type="entry name" value="Tyr_Pase_AS"/>
</dbReference>
<feature type="region of interest" description="Disordered" evidence="3">
    <location>
        <begin position="281"/>
        <end position="306"/>
    </location>
</feature>
<evidence type="ECO:0000259" key="5">
    <source>
        <dbReference type="PROSITE" id="PS50056"/>
    </source>
</evidence>
<name>A0AAV5R8K4_PICKL</name>
<dbReference type="InterPro" id="IPR003595">
    <property type="entry name" value="Tyr_Pase_cat"/>
</dbReference>
<feature type="compositionally biased region" description="Low complexity" evidence="3">
    <location>
        <begin position="638"/>
        <end position="649"/>
    </location>
</feature>
<comment type="caution">
    <text evidence="7">The sequence shown here is derived from an EMBL/GenBank/DDBJ whole genome shotgun (WGS) entry which is preliminary data.</text>
</comment>
<accession>A0AAV5R8K4</accession>
<feature type="compositionally biased region" description="Basic and acidic residues" evidence="3">
    <location>
        <begin position="587"/>
        <end position="597"/>
    </location>
</feature>
<dbReference type="SMART" id="SM00194">
    <property type="entry name" value="PTPc"/>
    <property type="match status" value="1"/>
</dbReference>
<dbReference type="PROSITE" id="PS50055">
    <property type="entry name" value="TYR_PHOSPHATASE_PTP"/>
    <property type="match status" value="1"/>
</dbReference>
<dbReference type="PROSITE" id="PS00383">
    <property type="entry name" value="TYR_PHOSPHATASE_1"/>
    <property type="match status" value="1"/>
</dbReference>
<evidence type="ECO:0000256" key="1">
    <source>
        <dbReference type="ARBA" id="ARBA00009649"/>
    </source>
</evidence>
<dbReference type="Gene3D" id="3.90.190.10">
    <property type="entry name" value="Protein tyrosine phosphatase superfamily"/>
    <property type="match status" value="1"/>
</dbReference>
<feature type="domain" description="Rhodanese" evidence="6">
    <location>
        <begin position="464"/>
        <end position="586"/>
    </location>
</feature>
<proteinExistence type="inferred from homology"/>
<reference evidence="7 8" key="1">
    <citation type="journal article" date="2023" name="Elife">
        <title>Identification of key yeast species and microbe-microbe interactions impacting larval growth of Drosophila in the wild.</title>
        <authorList>
            <person name="Mure A."/>
            <person name="Sugiura Y."/>
            <person name="Maeda R."/>
            <person name="Honda K."/>
            <person name="Sakurai N."/>
            <person name="Takahashi Y."/>
            <person name="Watada M."/>
            <person name="Katoh T."/>
            <person name="Gotoh A."/>
            <person name="Gotoh Y."/>
            <person name="Taniguchi I."/>
            <person name="Nakamura K."/>
            <person name="Hayashi T."/>
            <person name="Katayama T."/>
            <person name="Uemura T."/>
            <person name="Hattori Y."/>
        </authorList>
    </citation>
    <scope>NUCLEOTIDE SEQUENCE [LARGE SCALE GENOMIC DNA]</scope>
    <source>
        <strain evidence="7 8">PK-24</strain>
    </source>
</reference>
<evidence type="ECO:0000313" key="7">
    <source>
        <dbReference type="EMBL" id="GMM47851.1"/>
    </source>
</evidence>
<protein>
    <recommendedName>
        <fullName evidence="2">protein-tyrosine-phosphatase</fullName>
        <ecNumber evidence="2">3.1.3.48</ecNumber>
    </recommendedName>
</protein>